<evidence type="ECO:0000313" key="2">
    <source>
        <dbReference type="Proteomes" id="UP000789920"/>
    </source>
</evidence>
<evidence type="ECO:0000313" key="1">
    <source>
        <dbReference type="EMBL" id="CAG8836561.1"/>
    </source>
</evidence>
<organism evidence="1 2">
    <name type="scientific">Racocetra persica</name>
    <dbReference type="NCBI Taxonomy" id="160502"/>
    <lineage>
        <taxon>Eukaryota</taxon>
        <taxon>Fungi</taxon>
        <taxon>Fungi incertae sedis</taxon>
        <taxon>Mucoromycota</taxon>
        <taxon>Glomeromycotina</taxon>
        <taxon>Glomeromycetes</taxon>
        <taxon>Diversisporales</taxon>
        <taxon>Gigasporaceae</taxon>
        <taxon>Racocetra</taxon>
    </lineage>
</organism>
<name>A0ACA9SFE6_9GLOM</name>
<proteinExistence type="predicted"/>
<dbReference type="EMBL" id="CAJVQC010115091">
    <property type="protein sequence ID" value="CAG8836561.1"/>
    <property type="molecule type" value="Genomic_DNA"/>
</dbReference>
<reference evidence="1" key="1">
    <citation type="submission" date="2021-06" db="EMBL/GenBank/DDBJ databases">
        <authorList>
            <person name="Kallberg Y."/>
            <person name="Tangrot J."/>
            <person name="Rosling A."/>
        </authorList>
    </citation>
    <scope>NUCLEOTIDE SEQUENCE</scope>
    <source>
        <strain evidence="1">MA461A</strain>
    </source>
</reference>
<comment type="caution">
    <text evidence="1">The sequence shown here is derived from an EMBL/GenBank/DDBJ whole genome shotgun (WGS) entry which is preliminary data.</text>
</comment>
<protein>
    <submittedName>
        <fullName evidence="1">24755_t:CDS:1</fullName>
    </submittedName>
</protein>
<dbReference type="Proteomes" id="UP000789920">
    <property type="component" value="Unassembled WGS sequence"/>
</dbReference>
<gene>
    <name evidence="1" type="ORF">RPERSI_LOCUS29977</name>
</gene>
<feature type="non-terminal residue" evidence="1">
    <location>
        <position position="1"/>
    </location>
</feature>
<keyword evidence="2" id="KW-1185">Reference proteome</keyword>
<sequence>EPLIPYKKPHVHVRGQGGRIEFYLPSLAIKKDDKRTVIGLKNAKTATVELVTNRLHDKYRKLIKSKKKIQAHNEEHELKLGDKVIIKSSRPYSATKRFL</sequence>
<feature type="non-terminal residue" evidence="1">
    <location>
        <position position="99"/>
    </location>
</feature>
<accession>A0ACA9SFE6</accession>